<dbReference type="InterPro" id="IPR027417">
    <property type="entry name" value="P-loop_NTPase"/>
</dbReference>
<feature type="transmembrane region" description="Helical" evidence="8">
    <location>
        <begin position="230"/>
        <end position="253"/>
    </location>
</feature>
<feature type="transmembrane region" description="Helical" evidence="8">
    <location>
        <begin position="314"/>
        <end position="337"/>
    </location>
</feature>
<dbReference type="InterPro" id="IPR039421">
    <property type="entry name" value="Type_1_exporter"/>
</dbReference>
<protein>
    <submittedName>
        <fullName evidence="11">ABC transporter ATP-binding protein</fullName>
    </submittedName>
</protein>
<dbReference type="PANTHER" id="PTHR24221:SF590">
    <property type="entry name" value="COMPONENT LINKED WITH THE ASSEMBLY OF CYTOCHROME' TRANSPORT TRANSMEMBRANE ATP-BINDING PROTEIN ABC TRANSPORTER CYDD-RELATED"/>
    <property type="match status" value="1"/>
</dbReference>
<evidence type="ECO:0000256" key="5">
    <source>
        <dbReference type="ARBA" id="ARBA00022989"/>
    </source>
</evidence>
<keyword evidence="2 8" id="KW-0812">Transmembrane</keyword>
<feature type="domain" description="ABC transmembrane type-1" evidence="10">
    <location>
        <begin position="95"/>
        <end position="375"/>
    </location>
</feature>
<evidence type="ECO:0000256" key="1">
    <source>
        <dbReference type="ARBA" id="ARBA00004651"/>
    </source>
</evidence>
<feature type="domain" description="ABC transporter" evidence="9">
    <location>
        <begin position="454"/>
        <end position="700"/>
    </location>
</feature>
<feature type="compositionally biased region" description="Gly residues" evidence="7">
    <location>
        <begin position="398"/>
        <end position="407"/>
    </location>
</feature>
<accession>A0ABN2X8D6</accession>
<feature type="transmembrane region" description="Helical" evidence="8">
    <location>
        <begin position="203"/>
        <end position="224"/>
    </location>
</feature>
<dbReference type="Pfam" id="PF00005">
    <property type="entry name" value="ABC_tran"/>
    <property type="match status" value="1"/>
</dbReference>
<feature type="region of interest" description="Disordered" evidence="7">
    <location>
        <begin position="676"/>
        <end position="706"/>
    </location>
</feature>
<dbReference type="Gene3D" id="1.20.1560.10">
    <property type="entry name" value="ABC transporter type 1, transmembrane domain"/>
    <property type="match status" value="1"/>
</dbReference>
<feature type="region of interest" description="Disordered" evidence="7">
    <location>
        <begin position="398"/>
        <end position="444"/>
    </location>
</feature>
<feature type="transmembrane region" description="Helical" evidence="8">
    <location>
        <begin position="349"/>
        <end position="372"/>
    </location>
</feature>
<dbReference type="Pfam" id="PF00664">
    <property type="entry name" value="ABC_membrane"/>
    <property type="match status" value="1"/>
</dbReference>
<dbReference type="SUPFAM" id="SSF90123">
    <property type="entry name" value="ABC transporter transmembrane region"/>
    <property type="match status" value="1"/>
</dbReference>
<dbReference type="PROSITE" id="PS50893">
    <property type="entry name" value="ABC_TRANSPORTER_2"/>
    <property type="match status" value="1"/>
</dbReference>
<feature type="compositionally biased region" description="Polar residues" evidence="7">
    <location>
        <begin position="697"/>
        <end position="706"/>
    </location>
</feature>
<evidence type="ECO:0000256" key="6">
    <source>
        <dbReference type="ARBA" id="ARBA00023136"/>
    </source>
</evidence>
<evidence type="ECO:0000256" key="7">
    <source>
        <dbReference type="SAM" id="MobiDB-lite"/>
    </source>
</evidence>
<dbReference type="InterPro" id="IPR003593">
    <property type="entry name" value="AAA+_ATPase"/>
</dbReference>
<dbReference type="InterPro" id="IPR036640">
    <property type="entry name" value="ABC1_TM_sf"/>
</dbReference>
<keyword evidence="12" id="KW-1185">Reference proteome</keyword>
<evidence type="ECO:0000259" key="9">
    <source>
        <dbReference type="PROSITE" id="PS50893"/>
    </source>
</evidence>
<feature type="transmembrane region" description="Helical" evidence="8">
    <location>
        <begin position="79"/>
        <end position="102"/>
    </location>
</feature>
<dbReference type="Gene3D" id="3.40.50.300">
    <property type="entry name" value="P-loop containing nucleotide triphosphate hydrolases"/>
    <property type="match status" value="1"/>
</dbReference>
<dbReference type="SMART" id="SM00382">
    <property type="entry name" value="AAA"/>
    <property type="match status" value="1"/>
</dbReference>
<feature type="compositionally biased region" description="Low complexity" evidence="7">
    <location>
        <begin position="676"/>
        <end position="692"/>
    </location>
</feature>
<feature type="compositionally biased region" description="Low complexity" evidence="7">
    <location>
        <begin position="408"/>
        <end position="420"/>
    </location>
</feature>
<dbReference type="CDD" id="cd03228">
    <property type="entry name" value="ABCC_MRP_Like"/>
    <property type="match status" value="1"/>
</dbReference>
<dbReference type="InterPro" id="IPR003439">
    <property type="entry name" value="ABC_transporter-like_ATP-bd"/>
</dbReference>
<reference evidence="11 12" key="1">
    <citation type="journal article" date="2019" name="Int. J. Syst. Evol. Microbiol.">
        <title>The Global Catalogue of Microorganisms (GCM) 10K type strain sequencing project: providing services to taxonomists for standard genome sequencing and annotation.</title>
        <authorList>
            <consortium name="The Broad Institute Genomics Platform"/>
            <consortium name="The Broad Institute Genome Sequencing Center for Infectious Disease"/>
            <person name="Wu L."/>
            <person name="Ma J."/>
        </authorList>
    </citation>
    <scope>NUCLEOTIDE SEQUENCE [LARGE SCALE GENOMIC DNA]</scope>
    <source>
        <strain evidence="11 12">JCM 15900</strain>
    </source>
</reference>
<dbReference type="Proteomes" id="UP001500984">
    <property type="component" value="Unassembled WGS sequence"/>
</dbReference>
<dbReference type="SUPFAM" id="SSF52540">
    <property type="entry name" value="P-loop containing nucleoside triphosphate hydrolases"/>
    <property type="match status" value="1"/>
</dbReference>
<keyword evidence="6 8" id="KW-0472">Membrane</keyword>
<feature type="compositionally biased region" description="Low complexity" evidence="7">
    <location>
        <begin position="39"/>
        <end position="48"/>
    </location>
</feature>
<comment type="subcellular location">
    <subcellularLocation>
        <location evidence="1">Cell membrane</location>
        <topology evidence="1">Multi-pass membrane protein</topology>
    </subcellularLocation>
</comment>
<name>A0ABN2X8D6_9MICO</name>
<dbReference type="InterPro" id="IPR017871">
    <property type="entry name" value="ABC_transporter-like_CS"/>
</dbReference>
<evidence type="ECO:0000256" key="4">
    <source>
        <dbReference type="ARBA" id="ARBA00022840"/>
    </source>
</evidence>
<dbReference type="InterPro" id="IPR011527">
    <property type="entry name" value="ABC1_TM_dom"/>
</dbReference>
<evidence type="ECO:0000256" key="3">
    <source>
        <dbReference type="ARBA" id="ARBA00022741"/>
    </source>
</evidence>
<evidence type="ECO:0000313" key="12">
    <source>
        <dbReference type="Proteomes" id="UP001500984"/>
    </source>
</evidence>
<dbReference type="PROSITE" id="PS00211">
    <property type="entry name" value="ABC_TRANSPORTER_1"/>
    <property type="match status" value="1"/>
</dbReference>
<sequence length="706" mass="71787">MNTGEDVSAGEKEGRRTTHGGPVSGRPASGMGRSGPLAGRHPGTHPGSRPGGHPGSRPGTHPGASAPLDPRVRDSTPRWVLGVSAGLGWLAAVSAAVVFLLVGRLLSAATAASGSGTASGALQPVAPSPGWWTLAVVAGILAAVSTGVSAWFTQWAASETERRLRVQVVSAVFRGGAVHASAQAGRLLSTASAAVEKAAQYRAAFLGPITASLTTPLLVLALMALTVDPVIAGVLALLILLVPLLIGGFQRLVRPVGGRYRRSQARLTAAFLDAVQALETLVHSRAADREAEKLARRGEEHRSSLMRMLAVNQLLILVVDAAFSLTVVVAAAVLSVLRVASGDMDLGQAVAVLLMSTLVIGPVDVVGQFFYIGIAGRASQSQIGGLLAAADSAAGGSGSAAGSGPAGAGPDDAGPAGTAPDDTDSDDADPVGSPNHAGTARDAWAEETSQAPVLLLEHVTAGWPGGPDVLTDFSLAVRRGERVALVGPSGAGKSTAAAVLEGHLTPRSGRVEVDGIALGETASAEALARARRRMAVVEQRAFLFMGSIRDNLRPAARRGLADGRAEPPDSLLWDALGRAGLRADVEAMSQGLDTPVGEQGALLSGGQAQRLAIARAWLTDAPILLLDEPTSQVDLGAEAAILDALDSLSEDRTVLMIAHRPGAILAADRVVTVGAQQDQSSGAQALSSGAQDRTGHTAAQTQETTP</sequence>
<organism evidence="11 12">
    <name type="scientific">Brevibacterium salitolerans</name>
    <dbReference type="NCBI Taxonomy" id="1403566"/>
    <lineage>
        <taxon>Bacteria</taxon>
        <taxon>Bacillati</taxon>
        <taxon>Actinomycetota</taxon>
        <taxon>Actinomycetes</taxon>
        <taxon>Micrococcales</taxon>
        <taxon>Brevibacteriaceae</taxon>
        <taxon>Brevibacterium</taxon>
    </lineage>
</organism>
<evidence type="ECO:0000256" key="2">
    <source>
        <dbReference type="ARBA" id="ARBA00022692"/>
    </source>
</evidence>
<comment type="caution">
    <text evidence="11">The sequence shown here is derived from an EMBL/GenBank/DDBJ whole genome shotgun (WGS) entry which is preliminary data.</text>
</comment>
<dbReference type="PROSITE" id="PS50929">
    <property type="entry name" value="ABC_TM1F"/>
    <property type="match status" value="1"/>
</dbReference>
<evidence type="ECO:0000256" key="8">
    <source>
        <dbReference type="SAM" id="Phobius"/>
    </source>
</evidence>
<dbReference type="GO" id="GO:0005524">
    <property type="term" value="F:ATP binding"/>
    <property type="evidence" value="ECO:0007669"/>
    <property type="project" value="UniProtKB-KW"/>
</dbReference>
<dbReference type="PANTHER" id="PTHR24221">
    <property type="entry name" value="ATP-BINDING CASSETTE SUB-FAMILY B"/>
    <property type="match status" value="1"/>
</dbReference>
<keyword evidence="3" id="KW-0547">Nucleotide-binding</keyword>
<evidence type="ECO:0000313" key="11">
    <source>
        <dbReference type="EMBL" id="GAA2106702.1"/>
    </source>
</evidence>
<gene>
    <name evidence="11" type="ORF">GCM10009823_33060</name>
</gene>
<keyword evidence="4 11" id="KW-0067">ATP-binding</keyword>
<proteinExistence type="predicted"/>
<feature type="region of interest" description="Disordered" evidence="7">
    <location>
        <begin position="1"/>
        <end position="72"/>
    </location>
</feature>
<dbReference type="EMBL" id="BAAAPZ010000019">
    <property type="protein sequence ID" value="GAA2106702.1"/>
    <property type="molecule type" value="Genomic_DNA"/>
</dbReference>
<feature type="transmembrane region" description="Helical" evidence="8">
    <location>
        <begin position="131"/>
        <end position="153"/>
    </location>
</feature>
<evidence type="ECO:0000259" key="10">
    <source>
        <dbReference type="PROSITE" id="PS50929"/>
    </source>
</evidence>
<keyword evidence="5 8" id="KW-1133">Transmembrane helix</keyword>